<evidence type="ECO:0000256" key="1">
    <source>
        <dbReference type="ARBA" id="ARBA00009375"/>
    </source>
</evidence>
<dbReference type="Gene3D" id="3.30.70.580">
    <property type="entry name" value="Pseudouridine synthase I, catalytic domain, N-terminal subdomain"/>
    <property type="match status" value="1"/>
</dbReference>
<organism evidence="7 8">
    <name type="scientific">Saccharopolyspora griseoalba</name>
    <dbReference type="NCBI Taxonomy" id="1431848"/>
    <lineage>
        <taxon>Bacteria</taxon>
        <taxon>Bacillati</taxon>
        <taxon>Actinomycetota</taxon>
        <taxon>Actinomycetes</taxon>
        <taxon>Pseudonocardiales</taxon>
        <taxon>Pseudonocardiaceae</taxon>
        <taxon>Saccharopolyspora</taxon>
    </lineage>
</organism>
<dbReference type="CDD" id="cd02570">
    <property type="entry name" value="PseudoU_synth_EcTruA"/>
    <property type="match status" value="1"/>
</dbReference>
<gene>
    <name evidence="4 7" type="primary">truA</name>
    <name evidence="7" type="ORF">ACFQRI_09970</name>
</gene>
<dbReference type="NCBIfam" id="TIGR00071">
    <property type="entry name" value="hisT_truA"/>
    <property type="match status" value="1"/>
</dbReference>
<feature type="domain" description="Pseudouridine synthase I TruA alpha/beta" evidence="6">
    <location>
        <begin position="174"/>
        <end position="274"/>
    </location>
</feature>
<evidence type="ECO:0000256" key="4">
    <source>
        <dbReference type="HAMAP-Rule" id="MF_00171"/>
    </source>
</evidence>
<dbReference type="InterPro" id="IPR020095">
    <property type="entry name" value="PsdUridine_synth_TruA_C"/>
</dbReference>
<dbReference type="EMBL" id="JBHTCJ010000004">
    <property type="protein sequence ID" value="MFC7341738.1"/>
    <property type="molecule type" value="Genomic_DNA"/>
</dbReference>
<name>A0ABW2LJ28_9PSEU</name>
<dbReference type="HAMAP" id="MF_00171">
    <property type="entry name" value="TruA"/>
    <property type="match status" value="1"/>
</dbReference>
<comment type="similarity">
    <text evidence="1 4 5">Belongs to the tRNA pseudouridine synthase TruA family.</text>
</comment>
<dbReference type="EC" id="5.4.99.12" evidence="4"/>
<dbReference type="Pfam" id="PF01416">
    <property type="entry name" value="PseudoU_synth_1"/>
    <property type="match status" value="2"/>
</dbReference>
<keyword evidence="2 4" id="KW-0819">tRNA processing</keyword>
<comment type="subunit">
    <text evidence="4">Homodimer.</text>
</comment>
<keyword evidence="3 4" id="KW-0413">Isomerase</keyword>
<dbReference type="SUPFAM" id="SSF55120">
    <property type="entry name" value="Pseudouridine synthase"/>
    <property type="match status" value="1"/>
</dbReference>
<evidence type="ECO:0000256" key="3">
    <source>
        <dbReference type="ARBA" id="ARBA00023235"/>
    </source>
</evidence>
<feature type="binding site" evidence="4">
    <location>
        <position position="140"/>
    </location>
    <ligand>
        <name>substrate</name>
    </ligand>
</feature>
<comment type="catalytic activity">
    <reaction evidence="4 5">
        <text>uridine(38/39/40) in tRNA = pseudouridine(38/39/40) in tRNA</text>
        <dbReference type="Rhea" id="RHEA:22376"/>
        <dbReference type="Rhea" id="RHEA-COMP:10085"/>
        <dbReference type="Rhea" id="RHEA-COMP:10087"/>
        <dbReference type="ChEBI" id="CHEBI:65314"/>
        <dbReference type="ChEBI" id="CHEBI:65315"/>
        <dbReference type="EC" id="5.4.99.12"/>
    </reaction>
</comment>
<feature type="domain" description="Pseudouridine synthase I TruA alpha/beta" evidence="6">
    <location>
        <begin position="21"/>
        <end position="81"/>
    </location>
</feature>
<dbReference type="InterPro" id="IPR020094">
    <property type="entry name" value="TruA/RsuA/RluB/E/F_N"/>
</dbReference>
<dbReference type="InterPro" id="IPR020097">
    <property type="entry name" value="PsdUridine_synth_TruA_a/b_dom"/>
</dbReference>
<sequence length="295" mass="32372">MNEPAAPAGEGGLVRVRAELSYDGTDFAGWAKQPGQRTVQGLFEDALAKQPPGRRVPRSVVVAGRTDSGVHAAGQVVHFDVEPLDPAQPGRLRVDSEGIPDLDRMVHRWNRILPPDVRVRGAERAPAGFDARFSALRRHYRYQVSDAPWGVDPLRRRDTLAWNRPLDTGALNAAARELLGLNDFAAYCKPREGATTIRELQSFTWTREAEHLIVAEVSADAFCHSMVRSLVGTLLMVGDGRRRADWPQELLSSEVRTTAVAPPHGLTLQAIDYPPAEQLATRADQARAVRDLGSA</sequence>
<evidence type="ECO:0000256" key="2">
    <source>
        <dbReference type="ARBA" id="ARBA00022694"/>
    </source>
</evidence>
<evidence type="ECO:0000313" key="8">
    <source>
        <dbReference type="Proteomes" id="UP001596504"/>
    </source>
</evidence>
<dbReference type="Proteomes" id="UP001596504">
    <property type="component" value="Unassembled WGS sequence"/>
</dbReference>
<dbReference type="InterPro" id="IPR020103">
    <property type="entry name" value="PsdUridine_synth_cat_dom_sf"/>
</dbReference>
<dbReference type="PIRSF" id="PIRSF001430">
    <property type="entry name" value="tRNA_psdUrid_synth"/>
    <property type="match status" value="1"/>
</dbReference>
<evidence type="ECO:0000313" key="7">
    <source>
        <dbReference type="EMBL" id="MFC7341738.1"/>
    </source>
</evidence>
<proteinExistence type="inferred from homology"/>
<dbReference type="PANTHER" id="PTHR11142:SF0">
    <property type="entry name" value="TRNA PSEUDOURIDINE SYNTHASE-LIKE 1"/>
    <property type="match status" value="1"/>
</dbReference>
<accession>A0ABW2LJ28</accession>
<dbReference type="InterPro" id="IPR001406">
    <property type="entry name" value="PsdUridine_synth_TruA"/>
</dbReference>
<comment type="function">
    <text evidence="4">Formation of pseudouridine at positions 38, 39 and 40 in the anticodon stem and loop of transfer RNAs.</text>
</comment>
<reference evidence="8" key="1">
    <citation type="journal article" date="2019" name="Int. J. Syst. Evol. Microbiol.">
        <title>The Global Catalogue of Microorganisms (GCM) 10K type strain sequencing project: providing services to taxonomists for standard genome sequencing and annotation.</title>
        <authorList>
            <consortium name="The Broad Institute Genomics Platform"/>
            <consortium name="The Broad Institute Genome Sequencing Center for Infectious Disease"/>
            <person name="Wu L."/>
            <person name="Ma J."/>
        </authorList>
    </citation>
    <scope>NUCLEOTIDE SEQUENCE [LARGE SCALE GENOMIC DNA]</scope>
    <source>
        <strain evidence="8">WLHS5</strain>
    </source>
</reference>
<evidence type="ECO:0000256" key="5">
    <source>
        <dbReference type="RuleBase" id="RU003792"/>
    </source>
</evidence>
<comment type="caution">
    <text evidence="7">The sequence shown here is derived from an EMBL/GenBank/DDBJ whole genome shotgun (WGS) entry which is preliminary data.</text>
</comment>
<dbReference type="GO" id="GO:0160147">
    <property type="term" value="F:tRNA pseudouridine(38-40) synthase activity"/>
    <property type="evidence" value="ECO:0007669"/>
    <property type="project" value="UniProtKB-EC"/>
</dbReference>
<evidence type="ECO:0000259" key="6">
    <source>
        <dbReference type="Pfam" id="PF01416"/>
    </source>
</evidence>
<dbReference type="Gene3D" id="3.30.70.660">
    <property type="entry name" value="Pseudouridine synthase I, catalytic domain, C-terminal subdomain"/>
    <property type="match status" value="1"/>
</dbReference>
<dbReference type="RefSeq" id="WP_380666913.1">
    <property type="nucleotide sequence ID" value="NZ_JBHTCJ010000004.1"/>
</dbReference>
<dbReference type="PANTHER" id="PTHR11142">
    <property type="entry name" value="PSEUDOURIDYLATE SYNTHASE"/>
    <property type="match status" value="1"/>
</dbReference>
<comment type="caution">
    <text evidence="4">Lacks conserved residue(s) required for the propagation of feature annotation.</text>
</comment>
<keyword evidence="8" id="KW-1185">Reference proteome</keyword>
<protein>
    <recommendedName>
        <fullName evidence="4">tRNA pseudouridine synthase A</fullName>
        <ecNumber evidence="4">5.4.99.12</ecNumber>
    </recommendedName>
    <alternativeName>
        <fullName evidence="4">tRNA pseudouridine(38-40) synthase</fullName>
    </alternativeName>
    <alternativeName>
        <fullName evidence="4">tRNA pseudouridylate synthase I</fullName>
    </alternativeName>
    <alternativeName>
        <fullName evidence="4">tRNA-uridine isomerase I</fullName>
    </alternativeName>
</protein>
<feature type="active site" description="Nucleophile" evidence="4">
    <location>
        <position position="67"/>
    </location>
</feature>